<dbReference type="EMBL" id="REGN01004105">
    <property type="protein sequence ID" value="RNA19082.1"/>
    <property type="molecule type" value="Genomic_DNA"/>
</dbReference>
<comment type="caution">
    <text evidence="1">The sequence shown here is derived from an EMBL/GenBank/DDBJ whole genome shotgun (WGS) entry which is preliminary data.</text>
</comment>
<dbReference type="Proteomes" id="UP000276133">
    <property type="component" value="Unassembled WGS sequence"/>
</dbReference>
<gene>
    <name evidence="1" type="ORF">BpHYR1_029521</name>
</gene>
<keyword evidence="2" id="KW-1185">Reference proteome</keyword>
<proteinExistence type="predicted"/>
<reference evidence="1 2" key="1">
    <citation type="journal article" date="2018" name="Sci. Rep.">
        <title>Genomic signatures of local adaptation to the degree of environmental predictability in rotifers.</title>
        <authorList>
            <person name="Franch-Gras L."/>
            <person name="Hahn C."/>
            <person name="Garcia-Roger E.M."/>
            <person name="Carmona M.J."/>
            <person name="Serra M."/>
            <person name="Gomez A."/>
        </authorList>
    </citation>
    <scope>NUCLEOTIDE SEQUENCE [LARGE SCALE GENOMIC DNA]</scope>
    <source>
        <strain evidence="1">HYR1</strain>
    </source>
</reference>
<evidence type="ECO:0000313" key="1">
    <source>
        <dbReference type="EMBL" id="RNA19082.1"/>
    </source>
</evidence>
<organism evidence="1 2">
    <name type="scientific">Brachionus plicatilis</name>
    <name type="common">Marine rotifer</name>
    <name type="synonym">Brachionus muelleri</name>
    <dbReference type="NCBI Taxonomy" id="10195"/>
    <lineage>
        <taxon>Eukaryota</taxon>
        <taxon>Metazoa</taxon>
        <taxon>Spiralia</taxon>
        <taxon>Gnathifera</taxon>
        <taxon>Rotifera</taxon>
        <taxon>Eurotatoria</taxon>
        <taxon>Monogononta</taxon>
        <taxon>Pseudotrocha</taxon>
        <taxon>Ploima</taxon>
        <taxon>Brachionidae</taxon>
        <taxon>Brachionus</taxon>
    </lineage>
</organism>
<sequence length="67" mass="7749">MSVVIGHIIFQSTRTKFLVFKCSVKKRIITDIENHINKFLYSKSHCTLLMTRNGHRCKTCLFSSAES</sequence>
<accession>A0A3M7R651</accession>
<name>A0A3M7R651_BRAPC</name>
<dbReference type="AlphaFoldDB" id="A0A3M7R651"/>
<protein>
    <submittedName>
        <fullName evidence="1">Uncharacterized protein</fullName>
    </submittedName>
</protein>
<evidence type="ECO:0000313" key="2">
    <source>
        <dbReference type="Proteomes" id="UP000276133"/>
    </source>
</evidence>